<comment type="caution">
    <text evidence="1">The sequence shown here is derived from an EMBL/GenBank/DDBJ whole genome shotgun (WGS) entry which is preliminary data.</text>
</comment>
<organism evidence="1 2">
    <name type="scientific">Leminorella grimontii</name>
    <dbReference type="NCBI Taxonomy" id="82981"/>
    <lineage>
        <taxon>Bacteria</taxon>
        <taxon>Pseudomonadati</taxon>
        <taxon>Pseudomonadota</taxon>
        <taxon>Gammaproteobacteria</taxon>
        <taxon>Enterobacterales</taxon>
        <taxon>Budviciaceae</taxon>
        <taxon>Leminorella</taxon>
    </lineage>
</organism>
<gene>
    <name evidence="1" type="ORF">SOASR030_13730</name>
</gene>
<sequence>MHNSDSLCICRVCGAAQLEPPWGDDGDSPNYDICDCCGAEFGYEDASLDTLKVYRAKWLGNGANWNHKKSQPDDWSLEAQLSRIPQEYR</sequence>
<dbReference type="EMBL" id="BRLH01000002">
    <property type="protein sequence ID" value="GKX55261.1"/>
    <property type="molecule type" value="Genomic_DNA"/>
</dbReference>
<proteinExistence type="predicted"/>
<evidence type="ECO:0000313" key="1">
    <source>
        <dbReference type="EMBL" id="GKX55261.1"/>
    </source>
</evidence>
<reference evidence="1" key="1">
    <citation type="submission" date="2022-06" db="EMBL/GenBank/DDBJ databases">
        <title>Draft genome sequences of Leminorella grimontii str. JCM5902.</title>
        <authorList>
            <person name="Wakabayashi Y."/>
            <person name="Kojima K."/>
        </authorList>
    </citation>
    <scope>NUCLEOTIDE SEQUENCE</scope>
    <source>
        <strain evidence="1">JCM 5902</strain>
    </source>
</reference>
<name>A0AAV5N3D8_9GAMM</name>
<dbReference type="Proteomes" id="UP001058124">
    <property type="component" value="Unassembled WGS sequence"/>
</dbReference>
<accession>A0AAV5N3D8</accession>
<dbReference type="AlphaFoldDB" id="A0AAV5N3D8"/>
<protein>
    <submittedName>
        <fullName evidence="1">Uncharacterized protein</fullName>
    </submittedName>
</protein>
<keyword evidence="2" id="KW-1185">Reference proteome</keyword>
<evidence type="ECO:0000313" key="2">
    <source>
        <dbReference type="Proteomes" id="UP001058124"/>
    </source>
</evidence>